<protein>
    <submittedName>
        <fullName evidence="1">Uncharacterized protein</fullName>
    </submittedName>
</protein>
<gene>
    <name evidence="1" type="ORF">NIES2119_17935</name>
</gene>
<dbReference type="Proteomes" id="UP000185860">
    <property type="component" value="Unassembled WGS sequence"/>
</dbReference>
<dbReference type="OrthoDB" id="517095at2"/>
<dbReference type="SUPFAM" id="SSF52540">
    <property type="entry name" value="P-loop containing nucleoside triphosphate hydrolases"/>
    <property type="match status" value="1"/>
</dbReference>
<accession>A0A1U7IGI0</accession>
<dbReference type="Gene3D" id="3.40.50.300">
    <property type="entry name" value="P-loop containing nucleotide triphosphate hydrolases"/>
    <property type="match status" value="1"/>
</dbReference>
<dbReference type="EMBL" id="MRCE01000017">
    <property type="protein sequence ID" value="OKH36192.1"/>
    <property type="molecule type" value="Genomic_DNA"/>
</dbReference>
<name>A0A1U7IGI0_9CYAN</name>
<evidence type="ECO:0000313" key="1">
    <source>
        <dbReference type="EMBL" id="OKH36192.1"/>
    </source>
</evidence>
<dbReference type="RefSeq" id="WP_073594874.1">
    <property type="nucleotide sequence ID" value="NZ_MRCE01000017.1"/>
</dbReference>
<evidence type="ECO:0000313" key="2">
    <source>
        <dbReference type="Proteomes" id="UP000185860"/>
    </source>
</evidence>
<sequence length="1433" mass="161574">MSAFTPQPNRDASDTIRGYVYQVDVTIERWLSLQPGEFLQLECGEDIDLISCSLSGERERRLEQVKNYNSSVTLWSAVTAIANFVEHRINNPHQTLKFLYTTTALVSKERPSPVMLKKKEGISVWEQIRQGNLTEISQDEALDGIRIILSKDSKPEKFSDTTWEVFRNFITTASKGELLDLICSFEWSTNTPNPQSLRACILQNLIQQEYAANEIQANEQYQRLFLYVFKLLSQPDIKQLTVKDRTHQLSLPTLSERDHNLLQNLIVSVLNLESRVGTLEQSFTQLPKAIASQVNSHFQHLIQQQGIDDIVVSYFPTPPNVSIPMLVENPSHREKTVNLIISTFKNYSWIAIDGIAGAGKTHLAILVAQAIGTCCAWVRLRDLTRERACQQLDAVCRELTGTTSRSNQYEWYCQLCERLGDGAMLVLDDLPEISGSDELSEKLIHLTRACRLHNVRILSTSPYQLPFSFEEFIGNKILHSMKVPPFTDYEAAEILQSYGAPISLISANFIRFINAIAQQHPVLLTAIARYLSQKDWQLTQELDERLLRGEYQAALNSQIARRVLDSVEDENTRELLYRLCLPLGSFSINEVQAVASVNRVLERPGERLHTLVGLWVQRDVDERLLISPLVKQLGESNLLPETKKLCHLTLGDLIVCRHQLSPQDVTNAIVHFLGAEVFDRAGLMLIPALQELNSMETLVDDGGLLSLWGSLRLPEQIDLDIRILLRGLQIAARHKYGKSISYLVEDLDTLLEQASEKNAIGVLGAIMATNSVLGKNDPIRTNRYLRTALHFLPYAQIPGSNEPAFSDERLLGFMIWTNSQGITSAEHLRDWIITIEQLTLEQRQFAFTHEVAEQGCLVVSEKLWLKEAEKPQEQQNWSAILTSYEDLAERANKLDLELLWACAVRSQIIVLGDYLRDINAAVAVAQAAIKQASEDPRVRLLLLESVGRKYVLINQNNQAIIWLSKALGEETNAYTYIRLKVLIYMSIATGEQDAQLAVEFARQAVNLAETNSLIDKSELVKVLGELAISQWLGGKSLASVFESWEQAGEQLLACRSDTEDWKKLFVVYGHVSGYFSNLARTGSPPTKTLGGEDYTAPQRGILFSQNPGLVDYYDRNRESTVLVNLTFFADSVGNDERAAVWALRGIDDARATNQRAVFARLSLEAIPYLLLDARYAEVLDFAIDTGAFFVAGMQQFQVGQIPQGLDLDVETILGNKPSELWRKAEHNAALVGLLPVIFRIGTVALRSVELARSQAKEVAAICRQISATAVDQQLWLQTAELINQIYLPEVSYNEILAISNRLDPQNEAVLRAIGYLVATLQNDTPLETDILLHMAIAPFIYQHREPLSATYRRVILPFFINYWKIKFERVPLRFRLTSLVSRILNTAENLPEAERLQFILVTIAFAIDVRLPPDFAQFTRASAPEVISFFSEL</sequence>
<reference evidence="1 2" key="1">
    <citation type="submission" date="2016-11" db="EMBL/GenBank/DDBJ databases">
        <title>Draft Genome Sequences of Nine Cyanobacterial Strains from Diverse Habitats.</title>
        <authorList>
            <person name="Zhu T."/>
            <person name="Hou S."/>
            <person name="Lu X."/>
            <person name="Hess W.R."/>
        </authorList>
    </citation>
    <scope>NUCLEOTIDE SEQUENCE [LARGE SCALE GENOMIC DNA]</scope>
    <source>
        <strain evidence="1 2">IAM M-71</strain>
    </source>
</reference>
<organism evidence="1 2">
    <name type="scientific">[Phormidium ambiguum] IAM M-71</name>
    <dbReference type="NCBI Taxonomy" id="454136"/>
    <lineage>
        <taxon>Bacteria</taxon>
        <taxon>Bacillati</taxon>
        <taxon>Cyanobacteriota</taxon>
        <taxon>Cyanophyceae</taxon>
        <taxon>Oscillatoriophycideae</taxon>
        <taxon>Aerosakkonematales</taxon>
        <taxon>Aerosakkonemataceae</taxon>
        <taxon>Floridanema</taxon>
    </lineage>
</organism>
<dbReference type="InterPro" id="IPR027417">
    <property type="entry name" value="P-loop_NTPase"/>
</dbReference>
<comment type="caution">
    <text evidence="1">The sequence shown here is derived from an EMBL/GenBank/DDBJ whole genome shotgun (WGS) entry which is preliminary data.</text>
</comment>
<proteinExistence type="predicted"/>